<dbReference type="AlphaFoldDB" id="A0AAD4H0E1"/>
<accession>A0AAD4H0E1</accession>
<keyword evidence="1 3" id="KW-0732">Signal</keyword>
<protein>
    <recommendedName>
        <fullName evidence="4">RlpA-like protein double-psi beta-barrel domain-containing protein</fullName>
    </recommendedName>
</protein>
<proteinExistence type="predicted"/>
<evidence type="ECO:0000256" key="3">
    <source>
        <dbReference type="SAM" id="SignalP"/>
    </source>
</evidence>
<evidence type="ECO:0000313" key="6">
    <source>
        <dbReference type="Proteomes" id="UP001194580"/>
    </source>
</evidence>
<feature type="region of interest" description="Disordered" evidence="2">
    <location>
        <begin position="55"/>
        <end position="131"/>
    </location>
</feature>
<feature type="chain" id="PRO_5042009995" description="RlpA-like protein double-psi beta-barrel domain-containing protein" evidence="3">
    <location>
        <begin position="20"/>
        <end position="226"/>
    </location>
</feature>
<feature type="compositionally biased region" description="Basic and acidic residues" evidence="2">
    <location>
        <begin position="76"/>
        <end position="87"/>
    </location>
</feature>
<evidence type="ECO:0000313" key="5">
    <source>
        <dbReference type="EMBL" id="KAG0250605.1"/>
    </source>
</evidence>
<reference evidence="5" key="1">
    <citation type="journal article" date="2020" name="Fungal Divers.">
        <title>Resolving the Mortierellaceae phylogeny through synthesis of multi-gene phylogenetics and phylogenomics.</title>
        <authorList>
            <person name="Vandepol N."/>
            <person name="Liber J."/>
            <person name="Desiro A."/>
            <person name="Na H."/>
            <person name="Kennedy M."/>
            <person name="Barry K."/>
            <person name="Grigoriev I.V."/>
            <person name="Miller A.N."/>
            <person name="O'Donnell K."/>
            <person name="Stajich J.E."/>
            <person name="Bonito G."/>
        </authorList>
    </citation>
    <scope>NUCLEOTIDE SEQUENCE</scope>
    <source>
        <strain evidence="5">NRRL 28262</strain>
    </source>
</reference>
<evidence type="ECO:0000256" key="2">
    <source>
        <dbReference type="SAM" id="MobiDB-lite"/>
    </source>
</evidence>
<dbReference type="InterPro" id="IPR009009">
    <property type="entry name" value="RlpA-like_DPBB"/>
</dbReference>
<dbReference type="Proteomes" id="UP001194580">
    <property type="component" value="Unassembled WGS sequence"/>
</dbReference>
<evidence type="ECO:0000259" key="4">
    <source>
        <dbReference type="Pfam" id="PF03330"/>
    </source>
</evidence>
<dbReference type="PANTHER" id="PTHR31836">
    <property type="match status" value="1"/>
</dbReference>
<dbReference type="InterPro" id="IPR036908">
    <property type="entry name" value="RlpA-like_sf"/>
</dbReference>
<comment type="caution">
    <text evidence="5">The sequence shown here is derived from an EMBL/GenBank/DDBJ whole genome shotgun (WGS) entry which is preliminary data.</text>
</comment>
<feature type="compositionally biased region" description="Acidic residues" evidence="2">
    <location>
        <begin position="59"/>
        <end position="75"/>
    </location>
</feature>
<feature type="signal peptide" evidence="3">
    <location>
        <begin position="1"/>
        <end position="19"/>
    </location>
</feature>
<dbReference type="CDD" id="cd22191">
    <property type="entry name" value="DPBB_RlpA_EXP_N-like"/>
    <property type="match status" value="1"/>
</dbReference>
<feature type="compositionally biased region" description="Low complexity" evidence="2">
    <location>
        <begin position="88"/>
        <end position="119"/>
    </location>
</feature>
<organism evidence="5 6">
    <name type="scientific">Linnemannia exigua</name>
    <dbReference type="NCBI Taxonomy" id="604196"/>
    <lineage>
        <taxon>Eukaryota</taxon>
        <taxon>Fungi</taxon>
        <taxon>Fungi incertae sedis</taxon>
        <taxon>Mucoromycota</taxon>
        <taxon>Mortierellomycotina</taxon>
        <taxon>Mortierellomycetes</taxon>
        <taxon>Mortierellales</taxon>
        <taxon>Mortierellaceae</taxon>
        <taxon>Linnemannia</taxon>
    </lineage>
</organism>
<gene>
    <name evidence="5" type="ORF">BGZ95_007146</name>
</gene>
<dbReference type="EMBL" id="JAAAIL010003436">
    <property type="protein sequence ID" value="KAG0250605.1"/>
    <property type="molecule type" value="Genomic_DNA"/>
</dbReference>
<evidence type="ECO:0000256" key="1">
    <source>
        <dbReference type="ARBA" id="ARBA00022729"/>
    </source>
</evidence>
<sequence>MTVISKFVLLATVALAVAAAPIRAPTPVRHSTAVSLDIANFAKASSFSSKAVVARRADDNDESEDSSSSNDDDSSSDDKASRGKSNGDKSNGNKSNGDSTPTPTTSDDDSTPSPTSSPSTDDKVSSSASGNFSGRGTWFTDTTGSCDVSFDTNDMIVAMNEAQMGGTSQCGKSVKISYGGKTATAKVVDTCPSQYCTSGSLDLSQAVFKKLAPLDVGVIDIKWSFA</sequence>
<keyword evidence="6" id="KW-1185">Reference proteome</keyword>
<feature type="domain" description="RlpA-like protein double-psi beta-barrel" evidence="4">
    <location>
        <begin position="133"/>
        <end position="222"/>
    </location>
</feature>
<dbReference type="InterPro" id="IPR051477">
    <property type="entry name" value="Expansin_CellWall"/>
</dbReference>
<name>A0AAD4H0E1_9FUNG</name>
<dbReference type="Gene3D" id="2.40.40.10">
    <property type="entry name" value="RlpA-like domain"/>
    <property type="match status" value="1"/>
</dbReference>
<dbReference type="PANTHER" id="PTHR31836:SF28">
    <property type="entry name" value="SRCR DOMAIN-CONTAINING PROTEIN-RELATED"/>
    <property type="match status" value="1"/>
</dbReference>
<dbReference type="SUPFAM" id="SSF50685">
    <property type="entry name" value="Barwin-like endoglucanases"/>
    <property type="match status" value="1"/>
</dbReference>
<dbReference type="Pfam" id="PF03330">
    <property type="entry name" value="DPBB_1"/>
    <property type="match status" value="1"/>
</dbReference>